<keyword evidence="4 8" id="KW-0812">Transmembrane</keyword>
<reference evidence="13 14" key="1">
    <citation type="submission" date="2019-01" db="EMBL/GenBank/DDBJ databases">
        <title>Lacibacter sp. strain TTM-7.</title>
        <authorList>
            <person name="Chen W.-M."/>
        </authorList>
    </citation>
    <scope>NUCLEOTIDE SEQUENCE [LARGE SCALE GENOMIC DNA]</scope>
    <source>
        <strain evidence="13 14">TTM-7</strain>
    </source>
</reference>
<evidence type="ECO:0000313" key="13">
    <source>
        <dbReference type="EMBL" id="RXK59355.1"/>
    </source>
</evidence>
<keyword evidence="14" id="KW-1185">Reference proteome</keyword>
<keyword evidence="3 8" id="KW-1134">Transmembrane beta strand</keyword>
<evidence type="ECO:0000256" key="7">
    <source>
        <dbReference type="ARBA" id="ARBA00023237"/>
    </source>
</evidence>
<dbReference type="CDD" id="cd01347">
    <property type="entry name" value="ligand_gated_channel"/>
    <property type="match status" value="1"/>
</dbReference>
<dbReference type="GO" id="GO:0015344">
    <property type="term" value="F:siderophore uptake transmembrane transporter activity"/>
    <property type="evidence" value="ECO:0007669"/>
    <property type="project" value="TreeGrafter"/>
</dbReference>
<evidence type="ECO:0000256" key="10">
    <source>
        <dbReference type="SAM" id="SignalP"/>
    </source>
</evidence>
<dbReference type="PROSITE" id="PS52016">
    <property type="entry name" value="TONB_DEPENDENT_REC_3"/>
    <property type="match status" value="1"/>
</dbReference>
<keyword evidence="2 8" id="KW-0813">Transport</keyword>
<dbReference type="GO" id="GO:0009279">
    <property type="term" value="C:cell outer membrane"/>
    <property type="evidence" value="ECO:0007669"/>
    <property type="project" value="UniProtKB-SubCell"/>
</dbReference>
<keyword evidence="7 8" id="KW-0998">Cell outer membrane</keyword>
<dbReference type="Gene3D" id="2.40.170.20">
    <property type="entry name" value="TonB-dependent receptor, beta-barrel domain"/>
    <property type="match status" value="1"/>
</dbReference>
<gene>
    <name evidence="13" type="ORF">ESA94_14570</name>
</gene>
<sequence>MRNKMKFIAIVMLVAAGKTYAQTDTAAKSLEEVVVTASRTEQKEKAIPYTVNTIKRNELNRFQPRTTPEALMGVTGVFVQKTNHGGGSAFLRGLTGNQTLILVDGIRLNNSTFRYGPNQYLNTIDAYSIQQIEVVKGTGSVQYGTDALGGVIQVLTKEPQFRNVNSSKKVSGIVAGKLMTAGMEHTGRAEVKYSGDRFAAAAGFTVRNFGNVLGGDTTGFQTPSGYRELAYDVKLKFLLKQNVELIAAQQLLRQSHVPVYHKVRLENFLLNEMDPQQRMLNYAKLRIKNANPFVQLIDVTVSHQQSIEGRNSQKNGSTVLRKEKDEVNTAGLTVDIRSAITKNWTASSGIDIYFDKVNSTRTDVNTVTQNKTMLRGLYPDAATYGNYSVFTLHQYQLKKVTVNAGLRFNQFDIHITDTSIGKTQIKPSALVANAGVVYAVTKQHHFFATFSNSYRAPNVDDMGTLGIVDFRYEVPAYNLLPERSHNYELGYKLRTAKLNVTVAAYYMQLQQLITRVRVPNETINGYNVYVKENTDEAFVKGLEIDADAELTKGLNIQAGIAYAYGHNSTRNEPLRRIPPTNGRVRTTYSLQHWFFAAESWFASKQNRLAQGDKDDNRIPKGGTTGFSIYNLYAGWQLKNIRVQASVQNLLNADYRTHGSGMNGYGRSAWLNIQFTL</sequence>
<dbReference type="InterPro" id="IPR039426">
    <property type="entry name" value="TonB-dep_rcpt-like"/>
</dbReference>
<dbReference type="Pfam" id="PF00593">
    <property type="entry name" value="TonB_dep_Rec_b-barrel"/>
    <property type="match status" value="1"/>
</dbReference>
<accession>A0A4Q1CGS0</accession>
<evidence type="ECO:0000256" key="5">
    <source>
        <dbReference type="ARBA" id="ARBA00023077"/>
    </source>
</evidence>
<dbReference type="AlphaFoldDB" id="A0A4Q1CGS0"/>
<organism evidence="13 14">
    <name type="scientific">Lacibacter luteus</name>
    <dbReference type="NCBI Taxonomy" id="2508719"/>
    <lineage>
        <taxon>Bacteria</taxon>
        <taxon>Pseudomonadati</taxon>
        <taxon>Bacteroidota</taxon>
        <taxon>Chitinophagia</taxon>
        <taxon>Chitinophagales</taxon>
        <taxon>Chitinophagaceae</taxon>
        <taxon>Lacibacter</taxon>
    </lineage>
</organism>
<keyword evidence="5 9" id="KW-0798">TonB box</keyword>
<evidence type="ECO:0000259" key="12">
    <source>
        <dbReference type="Pfam" id="PF07715"/>
    </source>
</evidence>
<evidence type="ECO:0000256" key="1">
    <source>
        <dbReference type="ARBA" id="ARBA00004571"/>
    </source>
</evidence>
<evidence type="ECO:0000256" key="9">
    <source>
        <dbReference type="RuleBase" id="RU003357"/>
    </source>
</evidence>
<comment type="subcellular location">
    <subcellularLocation>
        <location evidence="1 8">Cell outer membrane</location>
        <topology evidence="1 8">Multi-pass membrane protein</topology>
    </subcellularLocation>
</comment>
<dbReference type="OrthoDB" id="9764669at2"/>
<feature type="domain" description="TonB-dependent receptor plug" evidence="12">
    <location>
        <begin position="45"/>
        <end position="151"/>
    </location>
</feature>
<dbReference type="Pfam" id="PF07715">
    <property type="entry name" value="Plug"/>
    <property type="match status" value="1"/>
</dbReference>
<proteinExistence type="inferred from homology"/>
<protein>
    <submittedName>
        <fullName evidence="13">TonB-dependent receptor</fullName>
    </submittedName>
</protein>
<evidence type="ECO:0000256" key="8">
    <source>
        <dbReference type="PROSITE-ProRule" id="PRU01360"/>
    </source>
</evidence>
<dbReference type="InterPro" id="IPR036942">
    <property type="entry name" value="Beta-barrel_TonB_sf"/>
</dbReference>
<dbReference type="SUPFAM" id="SSF56935">
    <property type="entry name" value="Porins"/>
    <property type="match status" value="1"/>
</dbReference>
<evidence type="ECO:0000256" key="6">
    <source>
        <dbReference type="ARBA" id="ARBA00023136"/>
    </source>
</evidence>
<dbReference type="RefSeq" id="WP_129131658.1">
    <property type="nucleotide sequence ID" value="NZ_SDHW01000004.1"/>
</dbReference>
<evidence type="ECO:0000256" key="4">
    <source>
        <dbReference type="ARBA" id="ARBA00022692"/>
    </source>
</evidence>
<dbReference type="Proteomes" id="UP000290204">
    <property type="component" value="Unassembled WGS sequence"/>
</dbReference>
<comment type="caution">
    <text evidence="13">The sequence shown here is derived from an EMBL/GenBank/DDBJ whole genome shotgun (WGS) entry which is preliminary data.</text>
</comment>
<keyword evidence="6 8" id="KW-0472">Membrane</keyword>
<dbReference type="PANTHER" id="PTHR30069">
    <property type="entry name" value="TONB-DEPENDENT OUTER MEMBRANE RECEPTOR"/>
    <property type="match status" value="1"/>
</dbReference>
<keyword evidence="13" id="KW-0675">Receptor</keyword>
<name>A0A4Q1CGS0_9BACT</name>
<dbReference type="GO" id="GO:0044718">
    <property type="term" value="P:siderophore transmembrane transport"/>
    <property type="evidence" value="ECO:0007669"/>
    <property type="project" value="TreeGrafter"/>
</dbReference>
<dbReference type="PANTHER" id="PTHR30069:SF50">
    <property type="entry name" value="TONB-DEPENDENT RECEPTOR HI_1217-RELATED"/>
    <property type="match status" value="1"/>
</dbReference>
<dbReference type="EMBL" id="SDHW01000004">
    <property type="protein sequence ID" value="RXK59355.1"/>
    <property type="molecule type" value="Genomic_DNA"/>
</dbReference>
<feature type="domain" description="TonB-dependent receptor-like beta-barrel" evidence="11">
    <location>
        <begin position="326"/>
        <end position="649"/>
    </location>
</feature>
<dbReference type="InterPro" id="IPR012910">
    <property type="entry name" value="Plug_dom"/>
</dbReference>
<feature type="chain" id="PRO_5020429397" evidence="10">
    <location>
        <begin position="22"/>
        <end position="676"/>
    </location>
</feature>
<dbReference type="Gene3D" id="2.170.130.10">
    <property type="entry name" value="TonB-dependent receptor, plug domain"/>
    <property type="match status" value="1"/>
</dbReference>
<evidence type="ECO:0000313" key="14">
    <source>
        <dbReference type="Proteomes" id="UP000290204"/>
    </source>
</evidence>
<keyword evidence="10" id="KW-0732">Signal</keyword>
<comment type="similarity">
    <text evidence="8 9">Belongs to the TonB-dependent receptor family.</text>
</comment>
<feature type="signal peptide" evidence="10">
    <location>
        <begin position="1"/>
        <end position="21"/>
    </location>
</feature>
<evidence type="ECO:0000256" key="3">
    <source>
        <dbReference type="ARBA" id="ARBA00022452"/>
    </source>
</evidence>
<evidence type="ECO:0000256" key="2">
    <source>
        <dbReference type="ARBA" id="ARBA00022448"/>
    </source>
</evidence>
<evidence type="ECO:0000259" key="11">
    <source>
        <dbReference type="Pfam" id="PF00593"/>
    </source>
</evidence>
<dbReference type="InterPro" id="IPR000531">
    <property type="entry name" value="Beta-barrel_TonB"/>
</dbReference>
<dbReference type="InterPro" id="IPR037066">
    <property type="entry name" value="Plug_dom_sf"/>
</dbReference>